<reference evidence="3" key="1">
    <citation type="submission" date="2022-11" db="UniProtKB">
        <authorList>
            <consortium name="WormBaseParasite"/>
        </authorList>
    </citation>
    <scope>IDENTIFICATION</scope>
</reference>
<keyword evidence="2" id="KW-1185">Reference proteome</keyword>
<sequence length="146" mass="15888">MQKSTILIFVAFSIFFVATNILAGAVDNRQVTEACKQEADGQNLQKACSTFKDCCVRKCSQSSGGFSTKCQASSSGAQVTFNAATDQIFLDMSPLSNEKLFTGETSDLHTLDKDQRSKSAKNIHCSTLSKIKGKESFEYLILATSF</sequence>
<proteinExistence type="predicted"/>
<evidence type="ECO:0000256" key="1">
    <source>
        <dbReference type="SAM" id="SignalP"/>
    </source>
</evidence>
<evidence type="ECO:0000313" key="3">
    <source>
        <dbReference type="WBParaSite" id="nRc.2.0.1.t29356-RA"/>
    </source>
</evidence>
<organism evidence="2 3">
    <name type="scientific">Romanomermis culicivorax</name>
    <name type="common">Nematode worm</name>
    <dbReference type="NCBI Taxonomy" id="13658"/>
    <lineage>
        <taxon>Eukaryota</taxon>
        <taxon>Metazoa</taxon>
        <taxon>Ecdysozoa</taxon>
        <taxon>Nematoda</taxon>
        <taxon>Enoplea</taxon>
        <taxon>Dorylaimia</taxon>
        <taxon>Mermithida</taxon>
        <taxon>Mermithoidea</taxon>
        <taxon>Mermithidae</taxon>
        <taxon>Romanomermis</taxon>
    </lineage>
</organism>
<dbReference type="WBParaSite" id="nRc.2.0.1.t29356-RA">
    <property type="protein sequence ID" value="nRc.2.0.1.t29356-RA"/>
    <property type="gene ID" value="nRc.2.0.1.g29356"/>
</dbReference>
<evidence type="ECO:0000313" key="2">
    <source>
        <dbReference type="Proteomes" id="UP000887565"/>
    </source>
</evidence>
<protein>
    <submittedName>
        <fullName evidence="3">Uncharacterized protein</fullName>
    </submittedName>
</protein>
<dbReference type="AlphaFoldDB" id="A0A915JSY1"/>
<accession>A0A915JSY1</accession>
<keyword evidence="1" id="KW-0732">Signal</keyword>
<feature type="chain" id="PRO_5037870020" evidence="1">
    <location>
        <begin position="24"/>
        <end position="146"/>
    </location>
</feature>
<name>A0A915JSY1_ROMCU</name>
<dbReference type="Proteomes" id="UP000887565">
    <property type="component" value="Unplaced"/>
</dbReference>
<feature type="signal peptide" evidence="1">
    <location>
        <begin position="1"/>
        <end position="23"/>
    </location>
</feature>